<dbReference type="RefSeq" id="WP_160920219.1">
    <property type="nucleotide sequence ID" value="NZ_WMEY01000005.1"/>
</dbReference>
<dbReference type="EMBL" id="WMEY01000005">
    <property type="protein sequence ID" value="MYL64803.1"/>
    <property type="molecule type" value="Genomic_DNA"/>
</dbReference>
<dbReference type="InterPro" id="IPR017871">
    <property type="entry name" value="ABC_transporter-like_CS"/>
</dbReference>
<protein>
    <submittedName>
        <fullName evidence="5">ABC-F type ribosomal protection protein</fullName>
    </submittedName>
</protein>
<keyword evidence="1" id="KW-0547">Nucleotide-binding</keyword>
<dbReference type="PANTHER" id="PTHR42855">
    <property type="entry name" value="ABC TRANSPORTER ATP-BINDING SUBUNIT"/>
    <property type="match status" value="1"/>
</dbReference>
<dbReference type="Pfam" id="PF00005">
    <property type="entry name" value="ABC_tran"/>
    <property type="match status" value="2"/>
</dbReference>
<evidence type="ECO:0000313" key="5">
    <source>
        <dbReference type="EMBL" id="MYL64803.1"/>
    </source>
</evidence>
<dbReference type="InterPro" id="IPR027417">
    <property type="entry name" value="P-loop_NTPase"/>
</dbReference>
<organism evidence="5 6">
    <name type="scientific">Guptibacillus hwajinpoensis</name>
    <dbReference type="NCBI Taxonomy" id="208199"/>
    <lineage>
        <taxon>Bacteria</taxon>
        <taxon>Bacillati</taxon>
        <taxon>Bacillota</taxon>
        <taxon>Bacilli</taxon>
        <taxon>Bacillales</taxon>
        <taxon>Guptibacillaceae</taxon>
        <taxon>Guptibacillus</taxon>
    </lineage>
</organism>
<accession>A0A845F1N3</accession>
<dbReference type="InterPro" id="IPR032781">
    <property type="entry name" value="ABC_tran_Xtn"/>
</dbReference>
<dbReference type="SMART" id="SM00382">
    <property type="entry name" value="AAA"/>
    <property type="match status" value="2"/>
</dbReference>
<feature type="domain" description="ABC transporter" evidence="4">
    <location>
        <begin position="3"/>
        <end position="254"/>
    </location>
</feature>
<dbReference type="Pfam" id="PF12848">
    <property type="entry name" value="ABC_tran_Xtn"/>
    <property type="match status" value="1"/>
</dbReference>
<gene>
    <name evidence="5" type="primary">abc-f</name>
    <name evidence="5" type="ORF">GLW07_15705</name>
</gene>
<sequence>MICTAQGISKMLGGNSLFEDLSFEVMENDRVGIVGRNGSGKTTLLKLIAGIESIDHGVIYYKKGTKVGYLAQIASDSELTVKEVLRKAFNNLITMQERMSELESEMERGDENDRTLKEYGQLLEVFTRKGGYEIDSSIHHVANGLGIKDLLSTSFDRLSGGEKTKVSLGMLLLQEPELLLLDEPTNHLDVEAVEWLETFMKQYKGTIVIVSHDRYFLDEVVSKIMDVEDGEIHVYQGNYSDFIEKKEKLLLAEFAAYQEQQKKMKKMREAIKRLKEWANQANPPNAALHKRARNMERALERMDKIKRPLLERRKMGLEFDLNERSGKDVVRFEDVSIGYQERSLVKSINLHIRYGERVAIVGKNGSGKTTLLKALLGSIPPQYGKVSISGSVKVGYLSQHVLKESGEKRVIDVYRDTAKVSESDARHELASFLFYGYSVFSKVSSLSGGEKMRLRLAQLMSQKLNLLVLDEPTNHLDIDSREIVEDALDKFTGTIICVSHDRYFLNKCFPVTNWIENNHLHHYIYTYSEAKQKHLETVEQEKASPVKKKKTKTDPVEAEIGLDAEAEVEKLEARLFEIDQKLSVTNCRREYQDLSGEKEKLSLKREQLYEMLMGEER</sequence>
<dbReference type="InterPro" id="IPR051309">
    <property type="entry name" value="ABCF_ATPase"/>
</dbReference>
<dbReference type="Proteomes" id="UP000447833">
    <property type="component" value="Unassembled WGS sequence"/>
</dbReference>
<dbReference type="GO" id="GO:0005524">
    <property type="term" value="F:ATP binding"/>
    <property type="evidence" value="ECO:0007669"/>
    <property type="project" value="UniProtKB-KW"/>
</dbReference>
<evidence type="ECO:0000313" key="6">
    <source>
        <dbReference type="Proteomes" id="UP000447833"/>
    </source>
</evidence>
<feature type="coiled-coil region" evidence="3">
    <location>
        <begin position="257"/>
        <end position="305"/>
    </location>
</feature>
<dbReference type="PANTHER" id="PTHR42855:SF2">
    <property type="entry name" value="DRUG RESISTANCE ABC TRANSPORTER,ATP-BINDING PROTEIN"/>
    <property type="match status" value="1"/>
</dbReference>
<evidence type="ECO:0000259" key="4">
    <source>
        <dbReference type="PROSITE" id="PS50893"/>
    </source>
</evidence>
<dbReference type="InterPro" id="IPR003439">
    <property type="entry name" value="ABC_transporter-like_ATP-bd"/>
</dbReference>
<evidence type="ECO:0000256" key="1">
    <source>
        <dbReference type="ARBA" id="ARBA00022741"/>
    </source>
</evidence>
<dbReference type="FunFam" id="3.40.50.300:FF:000011">
    <property type="entry name" value="Putative ABC transporter ATP-binding component"/>
    <property type="match status" value="1"/>
</dbReference>
<feature type="domain" description="ABC transporter" evidence="4">
    <location>
        <begin position="330"/>
        <end position="554"/>
    </location>
</feature>
<dbReference type="CDD" id="cd03221">
    <property type="entry name" value="ABCF_EF-3"/>
    <property type="match status" value="2"/>
</dbReference>
<dbReference type="InterPro" id="IPR003593">
    <property type="entry name" value="AAA+_ATPase"/>
</dbReference>
<evidence type="ECO:0000256" key="3">
    <source>
        <dbReference type="SAM" id="Coils"/>
    </source>
</evidence>
<reference evidence="5 6" key="1">
    <citation type="submission" date="2019-11" db="EMBL/GenBank/DDBJ databases">
        <title>Genome sequences of 17 halophilic strains isolated from different environments.</title>
        <authorList>
            <person name="Furrow R.E."/>
        </authorList>
    </citation>
    <scope>NUCLEOTIDE SEQUENCE [LARGE SCALE GENOMIC DNA]</scope>
    <source>
        <strain evidence="5 6">22506_14_FS</strain>
    </source>
</reference>
<dbReference type="SUPFAM" id="SSF52540">
    <property type="entry name" value="P-loop containing nucleoside triphosphate hydrolases"/>
    <property type="match status" value="2"/>
</dbReference>
<comment type="caution">
    <text evidence="5">The sequence shown here is derived from an EMBL/GenBank/DDBJ whole genome shotgun (WGS) entry which is preliminary data.</text>
</comment>
<dbReference type="FunFam" id="3.40.50.300:FF:001807">
    <property type="entry name" value="ABC transporter ATP-binding protein"/>
    <property type="match status" value="1"/>
</dbReference>
<dbReference type="AlphaFoldDB" id="A0A845F1N3"/>
<keyword evidence="3" id="KW-0175">Coiled coil</keyword>
<proteinExistence type="predicted"/>
<keyword evidence="2" id="KW-0067">ATP-binding</keyword>
<dbReference type="PROSITE" id="PS50893">
    <property type="entry name" value="ABC_TRANSPORTER_2"/>
    <property type="match status" value="2"/>
</dbReference>
<feature type="coiled-coil region" evidence="3">
    <location>
        <begin position="85"/>
        <end position="112"/>
    </location>
</feature>
<dbReference type="NCBIfam" id="NF000355">
    <property type="entry name" value="ribo_prot_ABC_F"/>
    <property type="match status" value="1"/>
</dbReference>
<dbReference type="PROSITE" id="PS00211">
    <property type="entry name" value="ABC_TRANSPORTER_1"/>
    <property type="match status" value="2"/>
</dbReference>
<dbReference type="Gene3D" id="3.40.50.300">
    <property type="entry name" value="P-loop containing nucleotide triphosphate hydrolases"/>
    <property type="match status" value="2"/>
</dbReference>
<dbReference type="GO" id="GO:0016887">
    <property type="term" value="F:ATP hydrolysis activity"/>
    <property type="evidence" value="ECO:0007669"/>
    <property type="project" value="InterPro"/>
</dbReference>
<feature type="coiled-coil region" evidence="3">
    <location>
        <begin position="584"/>
        <end position="611"/>
    </location>
</feature>
<evidence type="ECO:0000256" key="2">
    <source>
        <dbReference type="ARBA" id="ARBA00022840"/>
    </source>
</evidence>
<name>A0A845F1N3_9BACL</name>